<evidence type="ECO:0000256" key="1">
    <source>
        <dbReference type="SAM" id="Phobius"/>
    </source>
</evidence>
<organism evidence="2">
    <name type="scientific">Glycine max</name>
    <name type="common">Soybean</name>
    <name type="synonym">Glycine hispida</name>
    <dbReference type="NCBI Taxonomy" id="3847"/>
    <lineage>
        <taxon>Eukaryota</taxon>
        <taxon>Viridiplantae</taxon>
        <taxon>Streptophyta</taxon>
        <taxon>Embryophyta</taxon>
        <taxon>Tracheophyta</taxon>
        <taxon>Spermatophyta</taxon>
        <taxon>Magnoliopsida</taxon>
        <taxon>eudicotyledons</taxon>
        <taxon>Gunneridae</taxon>
        <taxon>Pentapetalae</taxon>
        <taxon>rosids</taxon>
        <taxon>fabids</taxon>
        <taxon>Fabales</taxon>
        <taxon>Fabaceae</taxon>
        <taxon>Papilionoideae</taxon>
        <taxon>50 kb inversion clade</taxon>
        <taxon>NPAAA clade</taxon>
        <taxon>indigoferoid/millettioid clade</taxon>
        <taxon>Phaseoleae</taxon>
        <taxon>Glycine</taxon>
        <taxon>Glycine subgen. Soja</taxon>
    </lineage>
</organism>
<name>A0A0R0H7N9_SOYBN</name>
<feature type="transmembrane region" description="Helical" evidence="1">
    <location>
        <begin position="51"/>
        <end position="68"/>
    </location>
</feature>
<evidence type="ECO:0000313" key="4">
    <source>
        <dbReference type="Proteomes" id="UP000008827"/>
    </source>
</evidence>
<dbReference type="Gramene" id="KRH26647">
    <property type="protein sequence ID" value="KRH26647"/>
    <property type="gene ID" value="GLYMA_12G185300"/>
</dbReference>
<keyword evidence="1" id="KW-1133">Transmembrane helix</keyword>
<dbReference type="EnsemblPlants" id="KRH26647">
    <property type="protein sequence ID" value="KRH26647"/>
    <property type="gene ID" value="GLYMA_12G185300"/>
</dbReference>
<protein>
    <submittedName>
        <fullName evidence="2 3">Uncharacterized protein</fullName>
    </submittedName>
</protein>
<proteinExistence type="predicted"/>
<reference evidence="3" key="2">
    <citation type="submission" date="2018-02" db="UniProtKB">
        <authorList>
            <consortium name="EnsemblPlants"/>
        </authorList>
    </citation>
    <scope>IDENTIFICATION</scope>
    <source>
        <strain evidence="3">Williams 82</strain>
    </source>
</reference>
<keyword evidence="4" id="KW-1185">Reference proteome</keyword>
<dbReference type="AlphaFoldDB" id="A0A0R0H7N9"/>
<gene>
    <name evidence="2" type="ORF">GLYMA_12G185300</name>
</gene>
<evidence type="ECO:0000313" key="3">
    <source>
        <dbReference type="EnsemblPlants" id="KRH26647"/>
    </source>
</evidence>
<accession>A0A0R0H7N9</accession>
<dbReference type="Proteomes" id="UP000008827">
    <property type="component" value="Chromosome 12"/>
</dbReference>
<reference evidence="2" key="3">
    <citation type="submission" date="2018-07" db="EMBL/GenBank/DDBJ databases">
        <title>WGS assembly of Glycine max.</title>
        <authorList>
            <person name="Schmutz J."/>
            <person name="Cannon S."/>
            <person name="Schlueter J."/>
            <person name="Ma J."/>
            <person name="Mitros T."/>
            <person name="Nelson W."/>
            <person name="Hyten D."/>
            <person name="Song Q."/>
            <person name="Thelen J."/>
            <person name="Cheng J."/>
            <person name="Xu D."/>
            <person name="Hellsten U."/>
            <person name="May G."/>
            <person name="Yu Y."/>
            <person name="Sakurai T."/>
            <person name="Umezawa T."/>
            <person name="Bhattacharyya M."/>
            <person name="Sandhu D."/>
            <person name="Valliyodan B."/>
            <person name="Lindquist E."/>
            <person name="Peto M."/>
            <person name="Grant D."/>
            <person name="Shu S."/>
            <person name="Goodstein D."/>
            <person name="Barry K."/>
            <person name="Futrell-Griggs M."/>
            <person name="Abernathy B."/>
            <person name="Du J."/>
            <person name="Tian Z."/>
            <person name="Zhu L."/>
            <person name="Gill N."/>
            <person name="Joshi T."/>
            <person name="Libault M."/>
            <person name="Sethuraman A."/>
            <person name="Zhang X."/>
            <person name="Shinozaki K."/>
            <person name="Nguyen H."/>
            <person name="Wing R."/>
            <person name="Cregan P."/>
            <person name="Specht J."/>
            <person name="Grimwood J."/>
            <person name="Rokhsar D."/>
            <person name="Stacey G."/>
            <person name="Shoemaker R."/>
            <person name="Jackson S."/>
        </authorList>
    </citation>
    <scope>NUCLEOTIDE SEQUENCE</scope>
    <source>
        <tissue evidence="2">Callus</tissue>
    </source>
</reference>
<sequence>MHVNLPRNKILLVFSYTKVQIRLCQKGKKSLQDPSCQITQSHEFVLGFEPFLVGGFSFPLLSFLLFPYELL</sequence>
<dbReference type="EMBL" id="CM000845">
    <property type="protein sequence ID" value="KRH26647.1"/>
    <property type="molecule type" value="Genomic_DNA"/>
</dbReference>
<keyword evidence="1" id="KW-0812">Transmembrane</keyword>
<reference evidence="2 3" key="1">
    <citation type="journal article" date="2010" name="Nature">
        <title>Genome sequence of the palaeopolyploid soybean.</title>
        <authorList>
            <person name="Schmutz J."/>
            <person name="Cannon S.B."/>
            <person name="Schlueter J."/>
            <person name="Ma J."/>
            <person name="Mitros T."/>
            <person name="Nelson W."/>
            <person name="Hyten D.L."/>
            <person name="Song Q."/>
            <person name="Thelen J.J."/>
            <person name="Cheng J."/>
            <person name="Xu D."/>
            <person name="Hellsten U."/>
            <person name="May G.D."/>
            <person name="Yu Y."/>
            <person name="Sakurai T."/>
            <person name="Umezawa T."/>
            <person name="Bhattacharyya M.K."/>
            <person name="Sandhu D."/>
            <person name="Valliyodan B."/>
            <person name="Lindquist E."/>
            <person name="Peto M."/>
            <person name="Grant D."/>
            <person name="Shu S."/>
            <person name="Goodstein D."/>
            <person name="Barry K."/>
            <person name="Futrell-Griggs M."/>
            <person name="Abernathy B."/>
            <person name="Du J."/>
            <person name="Tian Z."/>
            <person name="Zhu L."/>
            <person name="Gill N."/>
            <person name="Joshi T."/>
            <person name="Libault M."/>
            <person name="Sethuraman A."/>
            <person name="Zhang X.-C."/>
            <person name="Shinozaki K."/>
            <person name="Nguyen H.T."/>
            <person name="Wing R.A."/>
            <person name="Cregan P."/>
            <person name="Specht J."/>
            <person name="Grimwood J."/>
            <person name="Rokhsar D."/>
            <person name="Stacey G."/>
            <person name="Shoemaker R.C."/>
            <person name="Jackson S.A."/>
        </authorList>
    </citation>
    <scope>NUCLEOTIDE SEQUENCE [LARGE SCALE GENOMIC DNA]</scope>
    <source>
        <strain evidence="3">cv. Williams 82</strain>
        <tissue evidence="2">Callus</tissue>
    </source>
</reference>
<keyword evidence="1" id="KW-0472">Membrane</keyword>
<dbReference type="OrthoDB" id="10488941at2759"/>
<evidence type="ECO:0000313" key="2">
    <source>
        <dbReference type="EMBL" id="KRH26647.1"/>
    </source>
</evidence>
<dbReference type="InParanoid" id="A0A0R0H7N9"/>